<protein>
    <submittedName>
        <fullName evidence="2">Putative DNA-binding transcriptional regulator</fullName>
    </submittedName>
</protein>
<dbReference type="GO" id="GO:0003677">
    <property type="term" value="F:DNA binding"/>
    <property type="evidence" value="ECO:0007669"/>
    <property type="project" value="UniProtKB-KW"/>
</dbReference>
<dbReference type="RefSeq" id="WP_003435024.1">
    <property type="nucleotide sequence ID" value="NZ_BIUQ01000054.1"/>
</dbReference>
<sequence>MLREQGSAIRNTLDSVLSLSNQKAYPVWESVNSFALIKAAEAGLGITILPENLLLDSLLHKKLRLIELDGIDMENKMLAILHKDKNITQPLKIILDNISNVL</sequence>
<gene>
    <name evidence="2" type="ORF">PDLFYP43_01485</name>
</gene>
<dbReference type="Gene3D" id="3.40.190.290">
    <property type="match status" value="1"/>
</dbReference>
<proteinExistence type="predicted"/>
<dbReference type="Pfam" id="PF03466">
    <property type="entry name" value="LysR_substrate"/>
    <property type="match status" value="1"/>
</dbReference>
<evidence type="ECO:0000259" key="1">
    <source>
        <dbReference type="Pfam" id="PF03466"/>
    </source>
</evidence>
<name>A0A6N3HTS2_CLODI</name>
<dbReference type="EMBL" id="CACRUR010000025">
    <property type="protein sequence ID" value="VYU79079.1"/>
    <property type="molecule type" value="Genomic_DNA"/>
</dbReference>
<feature type="domain" description="LysR substrate-binding" evidence="1">
    <location>
        <begin position="2"/>
        <end position="92"/>
    </location>
</feature>
<dbReference type="InterPro" id="IPR005119">
    <property type="entry name" value="LysR_subst-bd"/>
</dbReference>
<keyword evidence="2" id="KW-0238">DNA-binding</keyword>
<organism evidence="2">
    <name type="scientific">Clostridioides difficile</name>
    <name type="common">Peptoclostridium difficile</name>
    <dbReference type="NCBI Taxonomy" id="1496"/>
    <lineage>
        <taxon>Bacteria</taxon>
        <taxon>Bacillati</taxon>
        <taxon>Bacillota</taxon>
        <taxon>Clostridia</taxon>
        <taxon>Peptostreptococcales</taxon>
        <taxon>Peptostreptococcaceae</taxon>
        <taxon>Clostridioides</taxon>
    </lineage>
</organism>
<evidence type="ECO:0000313" key="2">
    <source>
        <dbReference type="EMBL" id="VYU79079.1"/>
    </source>
</evidence>
<accession>A0A6N3HTS2</accession>
<dbReference type="AlphaFoldDB" id="A0A6N3HTS2"/>
<reference evidence="2" key="1">
    <citation type="submission" date="2019-11" db="EMBL/GenBank/DDBJ databases">
        <authorList>
            <person name="Feng L."/>
        </authorList>
    </citation>
    <scope>NUCLEOTIDE SEQUENCE</scope>
    <source>
        <strain evidence="2">PdifficileLFYP43</strain>
    </source>
</reference>
<dbReference type="SUPFAM" id="SSF53850">
    <property type="entry name" value="Periplasmic binding protein-like II"/>
    <property type="match status" value="1"/>
</dbReference>